<feature type="compositionally biased region" description="Low complexity" evidence="1">
    <location>
        <begin position="100"/>
        <end position="111"/>
    </location>
</feature>
<dbReference type="InterPro" id="IPR052741">
    <property type="entry name" value="Mitochondrial_HTD2"/>
</dbReference>
<organism evidence="2 3">
    <name type="scientific">Coniella lustricola</name>
    <dbReference type="NCBI Taxonomy" id="2025994"/>
    <lineage>
        <taxon>Eukaryota</taxon>
        <taxon>Fungi</taxon>
        <taxon>Dikarya</taxon>
        <taxon>Ascomycota</taxon>
        <taxon>Pezizomycotina</taxon>
        <taxon>Sordariomycetes</taxon>
        <taxon>Sordariomycetidae</taxon>
        <taxon>Diaporthales</taxon>
        <taxon>Schizoparmaceae</taxon>
        <taxon>Coniella</taxon>
    </lineage>
</organism>
<feature type="compositionally biased region" description="Low complexity" evidence="1">
    <location>
        <begin position="172"/>
        <end position="189"/>
    </location>
</feature>
<sequence>MALQVLTRSSRHPLLQLALLHTLATRRLLTTTNTNNTNTIPVSPSSSPTASPKTATEAASHLLAQFPSSSSSQQPLSVTDTLDASQFAKLIVTLARPASSFSASSSSSPAPQHRPAQGTPLPPGYHLIYHLPTNSEASLGPDGTDTTFNAPAPFTRRMWAGGRIRWLDGADNAHNTHNTHSNNNNNKSSRPSTLRIGDTVTEETRLIRAVPKRSGKDAREMVLVEVEKRLFVHEPEEDGLGRGGGRRTRERQALAVIDERSWIFQQPLSPSTTNTIMNNNISNSNNDNIPSDQDLIARTKPSTRKDILSSTTLTISTPTSTSTASTPSIARHLSFSPVALFRFSALTFNGHMIHYNDPWARTVEGHRGLVVHGPLNLICMLDYWRDVYGGGGGSSGAGAGAGAVTGENISLPQALPQGAQRPSPNNPPQQITEITYRALSPIYAGDEYVIRTQGITTTRRQSPAPSSFSSSSSSSPPPTSTTTSKSSDKNLDQNKTKDDKTTTTSKTRKDNQTPHRKEEGGPEEQLLTIYDLVVVQGDRVCMKGTITARSV</sequence>
<dbReference type="InParanoid" id="A0A2T2ZXQ2"/>
<evidence type="ECO:0000256" key="1">
    <source>
        <dbReference type="SAM" id="MobiDB-lite"/>
    </source>
</evidence>
<gene>
    <name evidence="2" type="ORF">BD289DRAFT_442882</name>
</gene>
<dbReference type="GO" id="GO:0005739">
    <property type="term" value="C:mitochondrion"/>
    <property type="evidence" value="ECO:0007669"/>
    <property type="project" value="TreeGrafter"/>
</dbReference>
<dbReference type="InterPro" id="IPR029069">
    <property type="entry name" value="HotDog_dom_sf"/>
</dbReference>
<feature type="region of interest" description="Disordered" evidence="1">
    <location>
        <begin position="456"/>
        <end position="524"/>
    </location>
</feature>
<dbReference type="PANTHER" id="PTHR28152:SF2">
    <property type="entry name" value="N-TERMINAL OF MAOC-LIKE DEHYDRATASE DOMAIN-CONTAINING PROTEIN"/>
    <property type="match status" value="1"/>
</dbReference>
<feature type="compositionally biased region" description="Low complexity" evidence="1">
    <location>
        <begin position="456"/>
        <end position="485"/>
    </location>
</feature>
<dbReference type="SUPFAM" id="SSF54637">
    <property type="entry name" value="Thioesterase/thiol ester dehydrase-isomerase"/>
    <property type="match status" value="1"/>
</dbReference>
<evidence type="ECO:0008006" key="4">
    <source>
        <dbReference type="Google" id="ProtNLM"/>
    </source>
</evidence>
<evidence type="ECO:0000313" key="3">
    <source>
        <dbReference type="Proteomes" id="UP000241462"/>
    </source>
</evidence>
<feature type="region of interest" description="Disordered" evidence="1">
    <location>
        <begin position="32"/>
        <end position="57"/>
    </location>
</feature>
<protein>
    <recommendedName>
        <fullName evidence="4">N-terminal of MaoC-like dehydratase domain-containing protein</fullName>
    </recommendedName>
</protein>
<reference evidence="2 3" key="1">
    <citation type="journal article" date="2018" name="Mycol. Prog.">
        <title>Coniella lustricola, a new species from submerged detritus.</title>
        <authorList>
            <person name="Raudabaugh D.B."/>
            <person name="Iturriaga T."/>
            <person name="Carver A."/>
            <person name="Mondo S."/>
            <person name="Pangilinan J."/>
            <person name="Lipzen A."/>
            <person name="He G."/>
            <person name="Amirebrahimi M."/>
            <person name="Grigoriev I.V."/>
            <person name="Miller A.N."/>
        </authorList>
    </citation>
    <scope>NUCLEOTIDE SEQUENCE [LARGE SCALE GENOMIC DNA]</scope>
    <source>
        <strain evidence="2 3">B22-T-1</strain>
    </source>
</reference>
<dbReference type="OrthoDB" id="3257538at2759"/>
<dbReference type="AlphaFoldDB" id="A0A2T2ZXQ2"/>
<feature type="region of interest" description="Disordered" evidence="1">
    <location>
        <begin position="100"/>
        <end position="125"/>
    </location>
</feature>
<dbReference type="STRING" id="2025994.A0A2T2ZXQ2"/>
<name>A0A2T2ZXQ2_9PEZI</name>
<evidence type="ECO:0000313" key="2">
    <source>
        <dbReference type="EMBL" id="PSR79121.1"/>
    </source>
</evidence>
<feature type="region of interest" description="Disordered" evidence="1">
    <location>
        <begin position="170"/>
        <end position="193"/>
    </location>
</feature>
<feature type="compositionally biased region" description="Basic and acidic residues" evidence="1">
    <location>
        <begin position="486"/>
        <end position="520"/>
    </location>
</feature>
<keyword evidence="3" id="KW-1185">Reference proteome</keyword>
<proteinExistence type="predicted"/>
<dbReference type="Proteomes" id="UP000241462">
    <property type="component" value="Unassembled WGS sequence"/>
</dbReference>
<dbReference type="GO" id="GO:0019171">
    <property type="term" value="F:(3R)-hydroxyacyl-[acyl-carrier-protein] dehydratase activity"/>
    <property type="evidence" value="ECO:0007669"/>
    <property type="project" value="TreeGrafter"/>
</dbReference>
<dbReference type="EMBL" id="KZ678578">
    <property type="protein sequence ID" value="PSR79121.1"/>
    <property type="molecule type" value="Genomic_DNA"/>
</dbReference>
<dbReference type="Gene3D" id="3.10.129.10">
    <property type="entry name" value="Hotdog Thioesterase"/>
    <property type="match status" value="1"/>
</dbReference>
<dbReference type="PANTHER" id="PTHR28152">
    <property type="entry name" value="HYDROXYACYL-THIOESTER DEHYDRATASE TYPE 2, MITOCHONDRIAL"/>
    <property type="match status" value="1"/>
</dbReference>
<accession>A0A2T2ZXQ2</accession>